<protein>
    <submittedName>
        <fullName evidence="5">Cyclohexanone monooxygenase</fullName>
    </submittedName>
</protein>
<dbReference type="GO" id="GO:0050661">
    <property type="term" value="F:NADP binding"/>
    <property type="evidence" value="ECO:0007669"/>
    <property type="project" value="InterPro"/>
</dbReference>
<dbReference type="Proteomes" id="UP000799753">
    <property type="component" value="Unassembled WGS sequence"/>
</dbReference>
<dbReference type="Pfam" id="PF00743">
    <property type="entry name" value="FMO-like"/>
    <property type="match status" value="1"/>
</dbReference>
<keyword evidence="6" id="KW-1185">Reference proteome</keyword>
<keyword evidence="2" id="KW-0274">FAD</keyword>
<accession>A0A6A6S8Z4</accession>
<keyword evidence="1" id="KW-0285">Flavoprotein</keyword>
<dbReference type="InterPro" id="IPR020946">
    <property type="entry name" value="Flavin_mOase-like"/>
</dbReference>
<evidence type="ECO:0000256" key="2">
    <source>
        <dbReference type="ARBA" id="ARBA00022827"/>
    </source>
</evidence>
<keyword evidence="4" id="KW-0560">Oxidoreductase</keyword>
<evidence type="ECO:0000256" key="3">
    <source>
        <dbReference type="ARBA" id="ARBA00022857"/>
    </source>
</evidence>
<dbReference type="InterPro" id="IPR050775">
    <property type="entry name" value="FAD-binding_Monooxygenases"/>
</dbReference>
<dbReference type="GO" id="GO:0004499">
    <property type="term" value="F:N,N-dimethylaniline monooxygenase activity"/>
    <property type="evidence" value="ECO:0007669"/>
    <property type="project" value="InterPro"/>
</dbReference>
<evidence type="ECO:0000256" key="4">
    <source>
        <dbReference type="ARBA" id="ARBA00023002"/>
    </source>
</evidence>
<dbReference type="GO" id="GO:0050660">
    <property type="term" value="F:flavin adenine dinucleotide binding"/>
    <property type="evidence" value="ECO:0007669"/>
    <property type="project" value="InterPro"/>
</dbReference>
<keyword evidence="5" id="KW-0503">Monooxygenase</keyword>
<name>A0A6A6S8Z4_9PLEO</name>
<dbReference type="InterPro" id="IPR036188">
    <property type="entry name" value="FAD/NAD-bd_sf"/>
</dbReference>
<keyword evidence="3" id="KW-0521">NADP</keyword>
<gene>
    <name evidence="5" type="ORF">P280DRAFT_466882</name>
</gene>
<dbReference type="AlphaFoldDB" id="A0A6A6S8Z4"/>
<proteinExistence type="predicted"/>
<dbReference type="PANTHER" id="PTHR43098">
    <property type="entry name" value="L-ORNITHINE N(5)-MONOOXYGENASE-RELATED"/>
    <property type="match status" value="1"/>
</dbReference>
<dbReference type="InterPro" id="IPR000960">
    <property type="entry name" value="Flavin_mOase"/>
</dbReference>
<sequence>MGSMPLQSDTPYDVLIIGAGLSGVYSLYEIRRRFPSWRVCVLEAGTDVGGVWYWNRYPGCQIDTESLSYCYSFDKELLEEWQWKDTFAFQPDTHQFIQRVAEKHDLYKYIQFGTRVKSAHWNEHAHTWTFVDERGEQYETKFFMSCVGFLSNPTLPAVPGIHDFQGQAFHTSRWPKNVDIHRDFKDKRIGVIGTGATGIQSSTAISKVDDIKSLTVFQRTANWAAPLRNTKVSPEEMEKIKKNYDEVFQKCTETPSGFWHQADPRNTNDVTKEERIAFWEKLYAESGFGKWLGVFKDTYTNREANKLYSDWIASKIREQVHDPQTAESLIPKDHGFGTRRVPLESGYFQAFNKPHVNLVDLKKTPIERITSNGILTSDGKLHELDILVYATGFDAITGSFNAIDFHAKDDRPLIAPSSSSGKSPPPIWPDHRPSTFLGIHVPALPNTFLVLGPHQPFGNATRSIERTVGVIADLLQFCNEKGYTYVEPTTEAVEAWTQHVVDCSKGSLVNEVDSWMTGINANVEGKTVRTVARYTGSVQEYKRQCDANKASGYKDLIFAKQDGSRVVSSGTGEIEAHR</sequence>
<dbReference type="EMBL" id="MU006779">
    <property type="protein sequence ID" value="KAF2644219.1"/>
    <property type="molecule type" value="Genomic_DNA"/>
</dbReference>
<dbReference type="SUPFAM" id="SSF51905">
    <property type="entry name" value="FAD/NAD(P)-binding domain"/>
    <property type="match status" value="3"/>
</dbReference>
<evidence type="ECO:0000313" key="5">
    <source>
        <dbReference type="EMBL" id="KAF2644219.1"/>
    </source>
</evidence>
<evidence type="ECO:0000256" key="1">
    <source>
        <dbReference type="ARBA" id="ARBA00022630"/>
    </source>
</evidence>
<reference evidence="5" key="1">
    <citation type="journal article" date="2020" name="Stud. Mycol.">
        <title>101 Dothideomycetes genomes: a test case for predicting lifestyles and emergence of pathogens.</title>
        <authorList>
            <person name="Haridas S."/>
            <person name="Albert R."/>
            <person name="Binder M."/>
            <person name="Bloem J."/>
            <person name="Labutti K."/>
            <person name="Salamov A."/>
            <person name="Andreopoulos B."/>
            <person name="Baker S."/>
            <person name="Barry K."/>
            <person name="Bills G."/>
            <person name="Bluhm B."/>
            <person name="Cannon C."/>
            <person name="Castanera R."/>
            <person name="Culley D."/>
            <person name="Daum C."/>
            <person name="Ezra D."/>
            <person name="Gonzalez J."/>
            <person name="Henrissat B."/>
            <person name="Kuo A."/>
            <person name="Liang C."/>
            <person name="Lipzen A."/>
            <person name="Lutzoni F."/>
            <person name="Magnuson J."/>
            <person name="Mondo S."/>
            <person name="Nolan M."/>
            <person name="Ohm R."/>
            <person name="Pangilinan J."/>
            <person name="Park H.-J."/>
            <person name="Ramirez L."/>
            <person name="Alfaro M."/>
            <person name="Sun H."/>
            <person name="Tritt A."/>
            <person name="Yoshinaga Y."/>
            <person name="Zwiers L.-H."/>
            <person name="Turgeon B."/>
            <person name="Goodwin S."/>
            <person name="Spatafora J."/>
            <person name="Crous P."/>
            <person name="Grigoriev I."/>
        </authorList>
    </citation>
    <scope>NUCLEOTIDE SEQUENCE</scope>
    <source>
        <strain evidence="5">CBS 473.64</strain>
    </source>
</reference>
<dbReference type="Gene3D" id="3.50.50.60">
    <property type="entry name" value="FAD/NAD(P)-binding domain"/>
    <property type="match status" value="2"/>
</dbReference>
<organism evidence="5 6">
    <name type="scientific">Massarina eburnea CBS 473.64</name>
    <dbReference type="NCBI Taxonomy" id="1395130"/>
    <lineage>
        <taxon>Eukaryota</taxon>
        <taxon>Fungi</taxon>
        <taxon>Dikarya</taxon>
        <taxon>Ascomycota</taxon>
        <taxon>Pezizomycotina</taxon>
        <taxon>Dothideomycetes</taxon>
        <taxon>Pleosporomycetidae</taxon>
        <taxon>Pleosporales</taxon>
        <taxon>Massarineae</taxon>
        <taxon>Massarinaceae</taxon>
        <taxon>Massarina</taxon>
    </lineage>
</organism>
<dbReference type="PRINTS" id="PR00370">
    <property type="entry name" value="FMOXYGENASE"/>
</dbReference>
<dbReference type="OrthoDB" id="66881at2759"/>
<evidence type="ECO:0000313" key="6">
    <source>
        <dbReference type="Proteomes" id="UP000799753"/>
    </source>
</evidence>
<dbReference type="PANTHER" id="PTHR43098:SF5">
    <property type="entry name" value="DUAL-FUNCTIONAL MONOOXYGENASE_METHYLTRANSFERASE PSOF"/>
    <property type="match status" value="1"/>
</dbReference>